<keyword evidence="2" id="KW-1185">Reference proteome</keyword>
<dbReference type="AlphaFoldDB" id="A0A8X6YQI8"/>
<evidence type="ECO:0000313" key="1">
    <source>
        <dbReference type="EMBL" id="GFY76152.1"/>
    </source>
</evidence>
<evidence type="ECO:0000313" key="2">
    <source>
        <dbReference type="Proteomes" id="UP000886998"/>
    </source>
</evidence>
<sequence length="98" mass="11151">MFSLVKSSRSFCCYVQFLRFRTQKMSVQNKSPLCSFQVIVKWDIDRLVACCVWLAISIFLPIGQYNLSPISILDCGRPLLNPQITIPAVSNACRSMML</sequence>
<gene>
    <name evidence="1" type="ORF">TNIN_498371</name>
</gene>
<reference evidence="1" key="1">
    <citation type="submission" date="2020-08" db="EMBL/GenBank/DDBJ databases">
        <title>Multicomponent nature underlies the extraordinary mechanical properties of spider dragline silk.</title>
        <authorList>
            <person name="Kono N."/>
            <person name="Nakamura H."/>
            <person name="Mori M."/>
            <person name="Yoshida Y."/>
            <person name="Ohtoshi R."/>
            <person name="Malay A.D."/>
            <person name="Moran D.A.P."/>
            <person name="Tomita M."/>
            <person name="Numata K."/>
            <person name="Arakawa K."/>
        </authorList>
    </citation>
    <scope>NUCLEOTIDE SEQUENCE</scope>
</reference>
<protein>
    <submittedName>
        <fullName evidence="1">Uncharacterized protein</fullName>
    </submittedName>
</protein>
<comment type="caution">
    <text evidence="1">The sequence shown here is derived from an EMBL/GenBank/DDBJ whole genome shotgun (WGS) entry which is preliminary data.</text>
</comment>
<name>A0A8X6YQI8_9ARAC</name>
<dbReference type="Proteomes" id="UP000886998">
    <property type="component" value="Unassembled WGS sequence"/>
</dbReference>
<accession>A0A8X6YQI8</accession>
<organism evidence="1 2">
    <name type="scientific">Trichonephila inaurata madagascariensis</name>
    <dbReference type="NCBI Taxonomy" id="2747483"/>
    <lineage>
        <taxon>Eukaryota</taxon>
        <taxon>Metazoa</taxon>
        <taxon>Ecdysozoa</taxon>
        <taxon>Arthropoda</taxon>
        <taxon>Chelicerata</taxon>
        <taxon>Arachnida</taxon>
        <taxon>Araneae</taxon>
        <taxon>Araneomorphae</taxon>
        <taxon>Entelegynae</taxon>
        <taxon>Araneoidea</taxon>
        <taxon>Nephilidae</taxon>
        <taxon>Trichonephila</taxon>
        <taxon>Trichonephila inaurata</taxon>
    </lineage>
</organism>
<dbReference type="EMBL" id="BMAV01021793">
    <property type="protein sequence ID" value="GFY76152.1"/>
    <property type="molecule type" value="Genomic_DNA"/>
</dbReference>
<proteinExistence type="predicted"/>